<dbReference type="RefSeq" id="WP_304416624.1">
    <property type="nucleotide sequence ID" value="NZ_JANAIE010000003.1"/>
</dbReference>
<protein>
    <submittedName>
        <fullName evidence="3">4'-phosphopantetheinyl transferase superfamily protein</fullName>
    </submittedName>
</protein>
<dbReference type="EMBL" id="JANCMU010000001">
    <property type="protein sequence ID" value="MDG4945165.1"/>
    <property type="molecule type" value="Genomic_DNA"/>
</dbReference>
<dbReference type="SUPFAM" id="SSF56214">
    <property type="entry name" value="4'-phosphopantetheinyl transferase"/>
    <property type="match status" value="2"/>
</dbReference>
<gene>
    <name evidence="3" type="ORF">NMK71_01960</name>
</gene>
<dbReference type="InterPro" id="IPR037143">
    <property type="entry name" value="4-PPantetheinyl_Trfase_dom_sf"/>
</dbReference>
<organism evidence="3 4">
    <name type="scientific">Profundicola chukchiensis</name>
    <dbReference type="NCBI Taxonomy" id="2961959"/>
    <lineage>
        <taxon>Bacteria</taxon>
        <taxon>Pseudomonadati</taxon>
        <taxon>Bacteroidota</taxon>
        <taxon>Flavobacteriia</taxon>
        <taxon>Flavobacteriales</taxon>
        <taxon>Weeksellaceae</taxon>
        <taxon>Profundicola</taxon>
    </lineage>
</organism>
<dbReference type="GO" id="GO:0000287">
    <property type="term" value="F:magnesium ion binding"/>
    <property type="evidence" value="ECO:0007669"/>
    <property type="project" value="InterPro"/>
</dbReference>
<feature type="domain" description="4'-phosphopantetheinyl transferase" evidence="2">
    <location>
        <begin position="101"/>
        <end position="200"/>
    </location>
</feature>
<evidence type="ECO:0000259" key="2">
    <source>
        <dbReference type="Pfam" id="PF01648"/>
    </source>
</evidence>
<reference evidence="3" key="1">
    <citation type="submission" date="2022-07" db="EMBL/GenBank/DDBJ databases">
        <title>Description and genome-wide analysis of Profundicola chukchiensis gen. nov., sp. nov., marine bacteria isolated from bottom sediments of the Chukchi Sea.</title>
        <authorList>
            <person name="Romanenko L."/>
            <person name="Otstavnykh N."/>
            <person name="Kurilenko V."/>
            <person name="Eremeev V."/>
            <person name="Velansky P."/>
            <person name="Mikhailov V."/>
            <person name="Isaeva M."/>
        </authorList>
    </citation>
    <scope>NUCLEOTIDE SEQUENCE</scope>
    <source>
        <strain evidence="3">KMM 9713</strain>
    </source>
</reference>
<keyword evidence="4" id="KW-1185">Reference proteome</keyword>
<evidence type="ECO:0000313" key="4">
    <source>
        <dbReference type="Proteomes" id="UP001152599"/>
    </source>
</evidence>
<dbReference type="Pfam" id="PF01648">
    <property type="entry name" value="ACPS"/>
    <property type="match status" value="1"/>
</dbReference>
<evidence type="ECO:0000256" key="1">
    <source>
        <dbReference type="ARBA" id="ARBA00022679"/>
    </source>
</evidence>
<dbReference type="Proteomes" id="UP001152599">
    <property type="component" value="Unassembled WGS sequence"/>
</dbReference>
<accession>A0A9X4RUW0</accession>
<proteinExistence type="predicted"/>
<dbReference type="GO" id="GO:0008897">
    <property type="term" value="F:holo-[acyl-carrier-protein] synthase activity"/>
    <property type="evidence" value="ECO:0007669"/>
    <property type="project" value="InterPro"/>
</dbReference>
<dbReference type="Gene3D" id="3.90.470.20">
    <property type="entry name" value="4'-phosphopantetheinyl transferase domain"/>
    <property type="match status" value="1"/>
</dbReference>
<name>A0A9X4RUW0_9FLAO</name>
<dbReference type="InterPro" id="IPR008278">
    <property type="entry name" value="4-PPantetheinyl_Trfase_dom"/>
</dbReference>
<comment type="caution">
    <text evidence="3">The sequence shown here is derived from an EMBL/GenBank/DDBJ whole genome shotgun (WGS) entry which is preliminary data.</text>
</comment>
<sequence>MPLIDKIKDDFTEIVVWDVTETKEELIEYVNLTPRRIAKLESMPEKQSLEFLGLRACLMELNSDLDVNYDNKGKPYLDSNHHLSITHSYGKVAVGLSEYKIGIDIEKQRDEKIINIARKFLREDEIAWIPQDENYAHYLHIIWGLKEGLYKLNGGNLWNFLNHYRVEPFELKPYSKITCWISDETSSRKYFAYYKMIEDYYLVWVLDYEVKAIN</sequence>
<dbReference type="AlphaFoldDB" id="A0A9X4RUW0"/>
<evidence type="ECO:0000313" key="3">
    <source>
        <dbReference type="EMBL" id="MDG4945165.1"/>
    </source>
</evidence>
<keyword evidence="1 3" id="KW-0808">Transferase</keyword>